<evidence type="ECO:0000313" key="1">
    <source>
        <dbReference type="EMBL" id="KAE9383230.1"/>
    </source>
</evidence>
<proteinExistence type="predicted"/>
<organism evidence="1 2">
    <name type="scientific">Gymnopus androsaceus JB14</name>
    <dbReference type="NCBI Taxonomy" id="1447944"/>
    <lineage>
        <taxon>Eukaryota</taxon>
        <taxon>Fungi</taxon>
        <taxon>Dikarya</taxon>
        <taxon>Basidiomycota</taxon>
        <taxon>Agaricomycotina</taxon>
        <taxon>Agaricomycetes</taxon>
        <taxon>Agaricomycetidae</taxon>
        <taxon>Agaricales</taxon>
        <taxon>Marasmiineae</taxon>
        <taxon>Omphalotaceae</taxon>
        <taxon>Gymnopus</taxon>
    </lineage>
</organism>
<evidence type="ECO:0000313" key="2">
    <source>
        <dbReference type="Proteomes" id="UP000799118"/>
    </source>
</evidence>
<reference evidence="1" key="1">
    <citation type="journal article" date="2019" name="Environ. Microbiol.">
        <title>Fungal ecological strategies reflected in gene transcription - a case study of two litter decomposers.</title>
        <authorList>
            <person name="Barbi F."/>
            <person name="Kohler A."/>
            <person name="Barry K."/>
            <person name="Baskaran P."/>
            <person name="Daum C."/>
            <person name="Fauchery L."/>
            <person name="Ihrmark K."/>
            <person name="Kuo A."/>
            <person name="LaButti K."/>
            <person name="Lipzen A."/>
            <person name="Morin E."/>
            <person name="Grigoriev I.V."/>
            <person name="Henrissat B."/>
            <person name="Lindahl B."/>
            <person name="Martin F."/>
        </authorList>
    </citation>
    <scope>NUCLEOTIDE SEQUENCE</scope>
    <source>
        <strain evidence="1">JB14</strain>
    </source>
</reference>
<name>A0A6A4GCS9_9AGAR</name>
<dbReference type="AlphaFoldDB" id="A0A6A4GCS9"/>
<dbReference type="Proteomes" id="UP000799118">
    <property type="component" value="Unassembled WGS sequence"/>
</dbReference>
<sequence>VVLDCWAHQFNLDLITGNVLKLELPLILVADDALEVIKWFPNHSIPLGILNNEQQHSGTSATPLILILPVVTQWTSHFLAMDCLLALEVLFYPFKNGSLFQSVAGLWNIVCCTFKWFYNKNPDGEFWRNFTNYVASMGTWSDEQMSLKYHSKDAQNWNTFVNLVLVWREHQAGNSMDGANGMVHFAMHIESMVPNSASMEQFFSRITGTHTEVRNYMDAEKSQKIVVLKDHIQQKHGVPPTYK</sequence>
<gene>
    <name evidence="1" type="ORF">BT96DRAFT_844344</name>
</gene>
<accession>A0A6A4GCS9</accession>
<feature type="non-terminal residue" evidence="1">
    <location>
        <position position="1"/>
    </location>
</feature>
<dbReference type="SUPFAM" id="SSF53098">
    <property type="entry name" value="Ribonuclease H-like"/>
    <property type="match status" value="1"/>
</dbReference>
<dbReference type="EMBL" id="ML770620">
    <property type="protein sequence ID" value="KAE9383230.1"/>
    <property type="molecule type" value="Genomic_DNA"/>
</dbReference>
<protein>
    <submittedName>
        <fullName evidence="1">Uncharacterized protein</fullName>
    </submittedName>
</protein>
<dbReference type="InterPro" id="IPR012337">
    <property type="entry name" value="RNaseH-like_sf"/>
</dbReference>
<keyword evidence="2" id="KW-1185">Reference proteome</keyword>
<dbReference type="OrthoDB" id="2423954at2759"/>